<dbReference type="Pfam" id="PF00571">
    <property type="entry name" value="CBS"/>
    <property type="match status" value="1"/>
</dbReference>
<gene>
    <name evidence="2" type="ORF">PTI45_03004</name>
</gene>
<proteinExistence type="predicted"/>
<dbReference type="Proteomes" id="UP000094578">
    <property type="component" value="Unassembled WGS sequence"/>
</dbReference>
<dbReference type="InterPro" id="IPR046342">
    <property type="entry name" value="CBS_dom_sf"/>
</dbReference>
<feature type="domain" description="CBS" evidence="1">
    <location>
        <begin position="112"/>
        <end position="163"/>
    </location>
</feature>
<accession>A0A1E3L173</accession>
<dbReference type="RefSeq" id="WP_069328406.1">
    <property type="nucleotide sequence ID" value="NZ_MDER01000051.1"/>
</dbReference>
<keyword evidence="3" id="KW-1185">Reference proteome</keyword>
<evidence type="ECO:0000313" key="2">
    <source>
        <dbReference type="EMBL" id="ODP27549.1"/>
    </source>
</evidence>
<dbReference type="Gene3D" id="3.10.580.10">
    <property type="entry name" value="CBS-domain"/>
    <property type="match status" value="1"/>
</dbReference>
<evidence type="ECO:0000259" key="1">
    <source>
        <dbReference type="Pfam" id="PF00571"/>
    </source>
</evidence>
<protein>
    <recommendedName>
        <fullName evidence="1">CBS domain-containing protein</fullName>
    </recommendedName>
</protein>
<sequence>MISQMLKPLLRQARTNEATSLQAVAIPSFPDSRPPEDTLTLTDLLRSAPQVTTKQTCEQTLKVMSSYPEAESIVVCDKHNRPVGIVMCARFFFRVNRRSGMDGFQMQRIVKLMTQKPLIVDVYHNVTDVQQLAEQRAEYFRNDSVIVTDQDHLVGIVTANDLRYGYRS</sequence>
<organism evidence="2 3">
    <name type="scientific">Paenibacillus nuruki</name>
    <dbReference type="NCBI Taxonomy" id="1886670"/>
    <lineage>
        <taxon>Bacteria</taxon>
        <taxon>Bacillati</taxon>
        <taxon>Bacillota</taxon>
        <taxon>Bacilli</taxon>
        <taxon>Bacillales</taxon>
        <taxon>Paenibacillaceae</taxon>
        <taxon>Paenibacillus</taxon>
    </lineage>
</organism>
<reference evidence="2 3" key="1">
    <citation type="submission" date="2016-08" db="EMBL/GenBank/DDBJ databases">
        <title>Genome sequencing of Paenibacillus sp. TI45-13ar, isolated from Korean traditional nuruk.</title>
        <authorList>
            <person name="Kim S.-J."/>
        </authorList>
    </citation>
    <scope>NUCLEOTIDE SEQUENCE [LARGE SCALE GENOMIC DNA]</scope>
    <source>
        <strain evidence="2 3">TI45-13ar</strain>
    </source>
</reference>
<dbReference type="EMBL" id="MDER01000051">
    <property type="protein sequence ID" value="ODP27549.1"/>
    <property type="molecule type" value="Genomic_DNA"/>
</dbReference>
<name>A0A1E3L173_9BACL</name>
<evidence type="ECO:0000313" key="3">
    <source>
        <dbReference type="Proteomes" id="UP000094578"/>
    </source>
</evidence>
<dbReference type="STRING" id="1886670.PTI45_03004"/>
<dbReference type="InterPro" id="IPR000644">
    <property type="entry name" value="CBS_dom"/>
</dbReference>
<dbReference type="AlphaFoldDB" id="A0A1E3L173"/>
<comment type="caution">
    <text evidence="2">The sequence shown here is derived from an EMBL/GenBank/DDBJ whole genome shotgun (WGS) entry which is preliminary data.</text>
</comment>
<dbReference type="SUPFAM" id="SSF54631">
    <property type="entry name" value="CBS-domain pair"/>
    <property type="match status" value="1"/>
</dbReference>